<proteinExistence type="predicted"/>
<accession>A0A7R8WY63</accession>
<dbReference type="SUPFAM" id="SSF53613">
    <property type="entry name" value="Ribokinase-like"/>
    <property type="match status" value="1"/>
</dbReference>
<keyword evidence="6" id="KW-0456">Lyase</keyword>
<dbReference type="OrthoDB" id="10064708at2759"/>
<evidence type="ECO:0000256" key="2">
    <source>
        <dbReference type="ARBA" id="ARBA00022741"/>
    </source>
</evidence>
<dbReference type="GO" id="GO:0005524">
    <property type="term" value="F:ATP binding"/>
    <property type="evidence" value="ECO:0007669"/>
    <property type="project" value="UniProtKB-KW"/>
</dbReference>
<evidence type="ECO:0000256" key="8">
    <source>
        <dbReference type="ARBA" id="ARBA00047472"/>
    </source>
</evidence>
<gene>
    <name evidence="9" type="ORF">CTOB1V02_LOCUS16846</name>
</gene>
<dbReference type="InterPro" id="IPR029056">
    <property type="entry name" value="Ribokinase-like"/>
</dbReference>
<evidence type="ECO:0000256" key="1">
    <source>
        <dbReference type="ARBA" id="ARBA00013249"/>
    </source>
</evidence>
<dbReference type="Pfam" id="PF01256">
    <property type="entry name" value="Carb_kinase"/>
    <property type="match status" value="1"/>
</dbReference>
<evidence type="ECO:0000256" key="7">
    <source>
        <dbReference type="ARBA" id="ARBA00029804"/>
    </source>
</evidence>
<keyword evidence="2" id="KW-0547">Nucleotide-binding</keyword>
<protein>
    <recommendedName>
        <fullName evidence="1">ATP-dependent NAD(P)H-hydrate dehydratase</fullName>
        <ecNumber evidence="1">4.2.1.93</ecNumber>
    </recommendedName>
    <alternativeName>
        <fullName evidence="7">NAD(P)HX dehydratase</fullName>
    </alternativeName>
</protein>
<evidence type="ECO:0000313" key="9">
    <source>
        <dbReference type="EMBL" id="CAD7239031.1"/>
    </source>
</evidence>
<dbReference type="GO" id="GO:0052855">
    <property type="term" value="F:ADP-dependent NAD(P)H-hydrate dehydratase activity"/>
    <property type="evidence" value="ECO:0007669"/>
    <property type="project" value="TreeGrafter"/>
</dbReference>
<reference evidence="9" key="1">
    <citation type="submission" date="2020-11" db="EMBL/GenBank/DDBJ databases">
        <authorList>
            <person name="Tran Van P."/>
        </authorList>
    </citation>
    <scope>NUCLEOTIDE SEQUENCE</scope>
</reference>
<evidence type="ECO:0000256" key="4">
    <source>
        <dbReference type="ARBA" id="ARBA00022857"/>
    </source>
</evidence>
<dbReference type="EC" id="4.2.1.93" evidence="1"/>
<organism evidence="9">
    <name type="scientific">Cyprideis torosa</name>
    <dbReference type="NCBI Taxonomy" id="163714"/>
    <lineage>
        <taxon>Eukaryota</taxon>
        <taxon>Metazoa</taxon>
        <taxon>Ecdysozoa</taxon>
        <taxon>Arthropoda</taxon>
        <taxon>Crustacea</taxon>
        <taxon>Oligostraca</taxon>
        <taxon>Ostracoda</taxon>
        <taxon>Podocopa</taxon>
        <taxon>Podocopida</taxon>
        <taxon>Cytherocopina</taxon>
        <taxon>Cytheroidea</taxon>
        <taxon>Cytherideidae</taxon>
        <taxon>Cyprideis</taxon>
    </lineage>
</organism>
<dbReference type="AlphaFoldDB" id="A0A7R8WY63"/>
<sequence>IGPGLGLSQWARQLLSLALDTELPLVIDADALNLLADMKRRQDNWVLTPHPAEAARLLLCDTATVEADRVAAARQLQQKYGGVCILKGSGTLIASAQGIAYCTAGNPGMASGGMGDVLTGAISALLAQGLDPVTAAQAGVQLHAAAADQAAAQGGERGLLASDVIEQLRDKVNP</sequence>
<keyword evidence="4" id="KW-0521">NADP</keyword>
<dbReference type="GO" id="GO:0047453">
    <property type="term" value="F:ATP-dependent NAD(P)H-hydrate dehydratase activity"/>
    <property type="evidence" value="ECO:0007669"/>
    <property type="project" value="UniProtKB-EC"/>
</dbReference>
<dbReference type="PANTHER" id="PTHR12592">
    <property type="entry name" value="ATP-DEPENDENT (S)-NAD(P)H-HYDRATE DEHYDRATASE FAMILY MEMBER"/>
    <property type="match status" value="1"/>
</dbReference>
<evidence type="ECO:0000256" key="3">
    <source>
        <dbReference type="ARBA" id="ARBA00022840"/>
    </source>
</evidence>
<comment type="catalytic activity">
    <reaction evidence="8">
        <text>(6S)-NADPHX + ATP = ADP + phosphate + NADPH + H(+)</text>
        <dbReference type="Rhea" id="RHEA:32231"/>
        <dbReference type="ChEBI" id="CHEBI:15378"/>
        <dbReference type="ChEBI" id="CHEBI:30616"/>
        <dbReference type="ChEBI" id="CHEBI:43474"/>
        <dbReference type="ChEBI" id="CHEBI:57783"/>
        <dbReference type="ChEBI" id="CHEBI:64076"/>
        <dbReference type="ChEBI" id="CHEBI:456216"/>
        <dbReference type="EC" id="4.2.1.93"/>
    </reaction>
</comment>
<dbReference type="InterPro" id="IPR017953">
    <property type="entry name" value="Carbohydrate_kinase_pred_CS"/>
</dbReference>
<dbReference type="EMBL" id="OB714184">
    <property type="protein sequence ID" value="CAD7239031.1"/>
    <property type="molecule type" value="Genomic_DNA"/>
</dbReference>
<evidence type="ECO:0000256" key="6">
    <source>
        <dbReference type="ARBA" id="ARBA00023239"/>
    </source>
</evidence>
<dbReference type="Gene3D" id="3.40.1190.20">
    <property type="match status" value="1"/>
</dbReference>
<dbReference type="NCBIfam" id="TIGR00196">
    <property type="entry name" value="yjeF_cterm"/>
    <property type="match status" value="1"/>
</dbReference>
<dbReference type="PANTHER" id="PTHR12592:SF0">
    <property type="entry name" value="ATP-DEPENDENT (S)-NAD(P)H-HYDRATE DEHYDRATASE"/>
    <property type="match status" value="1"/>
</dbReference>
<keyword evidence="3" id="KW-0067">ATP-binding</keyword>
<dbReference type="GO" id="GO:0110051">
    <property type="term" value="P:metabolite repair"/>
    <property type="evidence" value="ECO:0007669"/>
    <property type="project" value="TreeGrafter"/>
</dbReference>
<dbReference type="CDD" id="cd01171">
    <property type="entry name" value="YXKO-related"/>
    <property type="match status" value="1"/>
</dbReference>
<feature type="non-terminal residue" evidence="9">
    <location>
        <position position="1"/>
    </location>
</feature>
<name>A0A7R8WY63_9CRUS</name>
<dbReference type="PROSITE" id="PS01050">
    <property type="entry name" value="YJEF_C_2"/>
    <property type="match status" value="1"/>
</dbReference>
<evidence type="ECO:0000256" key="5">
    <source>
        <dbReference type="ARBA" id="ARBA00023027"/>
    </source>
</evidence>
<dbReference type="GO" id="GO:0052856">
    <property type="term" value="F:NAD(P)HX epimerase activity"/>
    <property type="evidence" value="ECO:0007669"/>
    <property type="project" value="TreeGrafter"/>
</dbReference>
<dbReference type="InterPro" id="IPR000631">
    <property type="entry name" value="CARKD"/>
</dbReference>
<keyword evidence="5" id="KW-0520">NAD</keyword>
<dbReference type="PROSITE" id="PS51383">
    <property type="entry name" value="YJEF_C_3"/>
    <property type="match status" value="1"/>
</dbReference>